<dbReference type="PROSITE" id="PS00211">
    <property type="entry name" value="ABC_TRANSPORTER_1"/>
    <property type="match status" value="1"/>
</dbReference>
<evidence type="ECO:0000256" key="5">
    <source>
        <dbReference type="ARBA" id="ARBA00022741"/>
    </source>
</evidence>
<keyword evidence="4" id="KW-1003">Cell membrane</keyword>
<dbReference type="GO" id="GO:0005524">
    <property type="term" value="F:ATP binding"/>
    <property type="evidence" value="ECO:0007669"/>
    <property type="project" value="UniProtKB-KW"/>
</dbReference>
<dbReference type="InterPro" id="IPR003593">
    <property type="entry name" value="AAA+_ATPase"/>
</dbReference>
<dbReference type="InterPro" id="IPR027417">
    <property type="entry name" value="P-loop_NTPase"/>
</dbReference>
<keyword evidence="8" id="KW-0472">Membrane</keyword>
<keyword evidence="5" id="KW-0547">Nucleotide-binding</keyword>
<dbReference type="GO" id="GO:0016887">
    <property type="term" value="F:ATP hydrolysis activity"/>
    <property type="evidence" value="ECO:0007669"/>
    <property type="project" value="InterPro"/>
</dbReference>
<dbReference type="InterPro" id="IPR050086">
    <property type="entry name" value="MetN_ABC_transporter-like"/>
</dbReference>
<proteinExistence type="inferred from homology"/>
<keyword evidence="3" id="KW-0813">Transport</keyword>
<evidence type="ECO:0000313" key="10">
    <source>
        <dbReference type="EMBL" id="SEH77916.1"/>
    </source>
</evidence>
<dbReference type="STRING" id="65735.SAMN04488075_1003"/>
<dbReference type="Proteomes" id="UP000199125">
    <property type="component" value="Unassembled WGS sequence"/>
</dbReference>
<dbReference type="GO" id="GO:0015424">
    <property type="term" value="F:ABC-type amino acid transporter activity"/>
    <property type="evidence" value="ECO:0007669"/>
    <property type="project" value="InterPro"/>
</dbReference>
<protein>
    <submittedName>
        <fullName evidence="10">Polar amino acid transport system ATP-binding protein</fullName>
    </submittedName>
</protein>
<evidence type="ECO:0000256" key="7">
    <source>
        <dbReference type="ARBA" id="ARBA00022970"/>
    </source>
</evidence>
<keyword evidence="6 10" id="KW-0067">ATP-binding</keyword>
<dbReference type="AlphaFoldDB" id="A0A1H6L1B8"/>
<evidence type="ECO:0000313" key="11">
    <source>
        <dbReference type="Proteomes" id="UP000199125"/>
    </source>
</evidence>
<dbReference type="PANTHER" id="PTHR43166:SF9">
    <property type="entry name" value="GLUTAMATE_ASPARTATE IMPORT ATP-BINDING PROTEIN GLTL"/>
    <property type="match status" value="1"/>
</dbReference>
<dbReference type="PROSITE" id="PS50893">
    <property type="entry name" value="ABC_TRANSPORTER_2"/>
    <property type="match status" value="1"/>
</dbReference>
<evidence type="ECO:0000259" key="9">
    <source>
        <dbReference type="PROSITE" id="PS50893"/>
    </source>
</evidence>
<dbReference type="SUPFAM" id="SSF52540">
    <property type="entry name" value="P-loop containing nucleoside triphosphate hydrolases"/>
    <property type="match status" value="1"/>
</dbReference>
<dbReference type="PANTHER" id="PTHR43166">
    <property type="entry name" value="AMINO ACID IMPORT ATP-BINDING PROTEIN"/>
    <property type="match status" value="1"/>
</dbReference>
<gene>
    <name evidence="10" type="ORF">SAMN04488075_1003</name>
</gene>
<dbReference type="EMBL" id="FNXG01000002">
    <property type="protein sequence ID" value="SEH77916.1"/>
    <property type="molecule type" value="Genomic_DNA"/>
</dbReference>
<keyword evidence="7" id="KW-0029">Amino-acid transport</keyword>
<sequence>MSRPFIEITHLRKLFGDVVAVDDVSLQLDEGRTAAIIGSSGCGKSTFLRCLNMLETPTSGTMRIGEDEVEFADGEMIRGADRSLNFRKSMAMVFQSFELFPNMNVLRNITLAPRLVKGMRRDEAEETALALLDRVGLKHKATAPVTELSGGQAQRVAIARALAMAPRVLLFDEATSALDPELVGEVLAVIRDLASEGRTLLVVTHELAFARDVADTLYFFDQGRVLESGKPEVLMENPQTERLASFLKRYSGQV</sequence>
<keyword evidence="11" id="KW-1185">Reference proteome</keyword>
<dbReference type="GO" id="GO:0005886">
    <property type="term" value="C:plasma membrane"/>
    <property type="evidence" value="ECO:0007669"/>
    <property type="project" value="UniProtKB-SubCell"/>
</dbReference>
<feature type="domain" description="ABC transporter" evidence="9">
    <location>
        <begin position="6"/>
        <end position="247"/>
    </location>
</feature>
<evidence type="ECO:0000256" key="6">
    <source>
        <dbReference type="ARBA" id="ARBA00022840"/>
    </source>
</evidence>
<organism evidence="10 11">
    <name type="scientific">Paracoccus alkenifer</name>
    <dbReference type="NCBI Taxonomy" id="65735"/>
    <lineage>
        <taxon>Bacteria</taxon>
        <taxon>Pseudomonadati</taxon>
        <taxon>Pseudomonadota</taxon>
        <taxon>Alphaproteobacteria</taxon>
        <taxon>Rhodobacterales</taxon>
        <taxon>Paracoccaceae</taxon>
        <taxon>Paracoccus</taxon>
    </lineage>
</organism>
<evidence type="ECO:0000256" key="3">
    <source>
        <dbReference type="ARBA" id="ARBA00022448"/>
    </source>
</evidence>
<dbReference type="PIRSF" id="PIRSF039085">
    <property type="entry name" value="ABC_ATPase_HisP"/>
    <property type="match status" value="1"/>
</dbReference>
<dbReference type="Gene3D" id="3.40.50.300">
    <property type="entry name" value="P-loop containing nucleotide triphosphate hydrolases"/>
    <property type="match status" value="1"/>
</dbReference>
<reference evidence="11" key="1">
    <citation type="submission" date="2016-10" db="EMBL/GenBank/DDBJ databases">
        <authorList>
            <person name="Varghese N."/>
            <person name="Submissions S."/>
        </authorList>
    </citation>
    <scope>NUCLEOTIDE SEQUENCE [LARGE SCALE GENOMIC DNA]</scope>
    <source>
        <strain evidence="11">DSM 11593</strain>
    </source>
</reference>
<dbReference type="RefSeq" id="WP_090846024.1">
    <property type="nucleotide sequence ID" value="NZ_FNXG01000002.1"/>
</dbReference>
<dbReference type="InterPro" id="IPR030679">
    <property type="entry name" value="ABC_ATPase_HisP-typ"/>
</dbReference>
<comment type="similarity">
    <text evidence="2">Belongs to the ABC transporter superfamily.</text>
</comment>
<accession>A0A1H6L1B8</accession>
<dbReference type="SMART" id="SM00382">
    <property type="entry name" value="AAA"/>
    <property type="match status" value="1"/>
</dbReference>
<dbReference type="InterPro" id="IPR003439">
    <property type="entry name" value="ABC_transporter-like_ATP-bd"/>
</dbReference>
<comment type="subcellular location">
    <subcellularLocation>
        <location evidence="1">Cell membrane</location>
        <topology evidence="1">Peripheral membrane protein</topology>
    </subcellularLocation>
</comment>
<evidence type="ECO:0000256" key="1">
    <source>
        <dbReference type="ARBA" id="ARBA00004202"/>
    </source>
</evidence>
<dbReference type="OrthoDB" id="9802264at2"/>
<dbReference type="Pfam" id="PF00005">
    <property type="entry name" value="ABC_tran"/>
    <property type="match status" value="1"/>
</dbReference>
<name>A0A1H6L1B8_9RHOB</name>
<evidence type="ECO:0000256" key="2">
    <source>
        <dbReference type="ARBA" id="ARBA00005417"/>
    </source>
</evidence>
<evidence type="ECO:0000256" key="8">
    <source>
        <dbReference type="ARBA" id="ARBA00023136"/>
    </source>
</evidence>
<evidence type="ECO:0000256" key="4">
    <source>
        <dbReference type="ARBA" id="ARBA00022475"/>
    </source>
</evidence>
<dbReference type="InterPro" id="IPR017871">
    <property type="entry name" value="ABC_transporter-like_CS"/>
</dbReference>